<name>A0A1T4PSA4_9GAMM</name>
<feature type="domain" description="AMP-binding enzyme C-terminal" evidence="3">
    <location>
        <begin position="509"/>
        <end position="588"/>
    </location>
</feature>
<protein>
    <submittedName>
        <fullName evidence="5">Propionyl-CoA synthetase</fullName>
    </submittedName>
</protein>
<dbReference type="PANTHER" id="PTHR43347:SF3">
    <property type="entry name" value="ACYL-COA SYNTHETASE SHORT-CHAIN FAMILY MEMBER 3, MITOCHONDRIAL"/>
    <property type="match status" value="1"/>
</dbReference>
<dbReference type="PANTHER" id="PTHR43347">
    <property type="entry name" value="ACYL-COA SYNTHETASE"/>
    <property type="match status" value="1"/>
</dbReference>
<dbReference type="InterPro" id="IPR032387">
    <property type="entry name" value="ACAS_N"/>
</dbReference>
<dbReference type="Pfam" id="PF00501">
    <property type="entry name" value="AMP-binding"/>
    <property type="match status" value="1"/>
</dbReference>
<dbReference type="CDD" id="cd05967">
    <property type="entry name" value="PrpE"/>
    <property type="match status" value="1"/>
</dbReference>
<dbReference type="SUPFAM" id="SSF56801">
    <property type="entry name" value="Acetyl-CoA synthetase-like"/>
    <property type="match status" value="1"/>
</dbReference>
<evidence type="ECO:0000313" key="6">
    <source>
        <dbReference type="Proteomes" id="UP000191418"/>
    </source>
</evidence>
<dbReference type="FunFam" id="3.40.50.12780:FF:000011">
    <property type="entry name" value="Acetyl-coenzyme A synthetase 2-like, mitochondrial"/>
    <property type="match status" value="1"/>
</dbReference>
<accession>A0A1T4PSA4</accession>
<keyword evidence="6" id="KW-1185">Reference proteome</keyword>
<dbReference type="PROSITE" id="PS00455">
    <property type="entry name" value="AMP_BINDING"/>
    <property type="match status" value="1"/>
</dbReference>
<dbReference type="OrthoDB" id="9803968at2"/>
<dbReference type="Proteomes" id="UP000191418">
    <property type="component" value="Unassembled WGS sequence"/>
</dbReference>
<organism evidence="5 6">
    <name type="scientific">Oceanospirillum multiglobuliferum</name>
    <dbReference type="NCBI Taxonomy" id="64969"/>
    <lineage>
        <taxon>Bacteria</taxon>
        <taxon>Pseudomonadati</taxon>
        <taxon>Pseudomonadota</taxon>
        <taxon>Gammaproteobacteria</taxon>
        <taxon>Oceanospirillales</taxon>
        <taxon>Oceanospirillaceae</taxon>
        <taxon>Oceanospirillum</taxon>
    </lineage>
</organism>
<dbReference type="InterPro" id="IPR025110">
    <property type="entry name" value="AMP-bd_C"/>
</dbReference>
<dbReference type="AlphaFoldDB" id="A0A1T4PSA4"/>
<feature type="domain" description="Acetyl-coenzyme A synthetase N-terminal" evidence="4">
    <location>
        <begin position="3"/>
        <end position="55"/>
    </location>
</feature>
<evidence type="ECO:0000259" key="3">
    <source>
        <dbReference type="Pfam" id="PF13193"/>
    </source>
</evidence>
<dbReference type="InterPro" id="IPR045851">
    <property type="entry name" value="AMP-bd_C_sf"/>
</dbReference>
<dbReference type="EMBL" id="MTSM01000010">
    <property type="protein sequence ID" value="OPX55373.1"/>
    <property type="molecule type" value="Genomic_DNA"/>
</dbReference>
<dbReference type="STRING" id="64969.SAMN02745127_01569"/>
<gene>
    <name evidence="5" type="primary">prpE</name>
    <name evidence="5" type="ORF">BTE48_09410</name>
</gene>
<evidence type="ECO:0000256" key="1">
    <source>
        <dbReference type="ARBA" id="ARBA00006432"/>
    </source>
</evidence>
<dbReference type="Pfam" id="PF13193">
    <property type="entry name" value="AMP-binding_C"/>
    <property type="match status" value="1"/>
</dbReference>
<sequence length="636" mass="69918">MSYATEYQRSLTQPEQFWADQADLIPWFKKPTSILANLPDGTHRWFADGELNTAYIALDYQIEQGRGDQTALIYDSPVSNTKKRFTYTELRDQVAQFAGVLTNLGVGKGDGVIIYMPMVPEAGIAMLACARVGAVHSVVFGGFAPHELAIRIDDAKPKVVLTASCGLEFTKVIEYKPLVDQAMLEATHKPEHVVVLQRPQAQAQLQAGRDLDWYEQFNAANPVGCTPVKSTDPLYIMYTSGTTGKPKGIVRDNGGHAVALHYALRNIYNMQAGDVWMGCSDVGWVVGHSFIMYGPLMGGCTTVFFEGKPVRTPDAGTFWRMVQEYGVNGMFAAPTAFRAIRKEDPEGKLFRQYDVSSLKHIFVAGEKLDSPTYHWLHEIAQKPVYDHWWQTETGWPVTAPATALGATDIRVGSTNRAVAGYDVQVLDPMGTQLGANTTGGIAIKLPLPPGCAQTLWNDHERYLSSYLGEYPGYYHTGDGGYIDENGFVYIMGRTDDVINVSGHRLSTGEMEELVAKHPAVAECAVIGVHEALKGQVPVGLILLKDGADIEHKALERELVAMIREQIGAIACFNRAIVVDRLPKTRSGKILRAVLRKIANGETYATPSTIDDESILPEITEKMVQEGLVFESSPEEA</sequence>
<comment type="similarity">
    <text evidence="1">Belongs to the ATP-dependent AMP-binding enzyme family.</text>
</comment>
<dbReference type="RefSeq" id="WP_078745169.1">
    <property type="nucleotide sequence ID" value="NZ_FUXG01000009.1"/>
</dbReference>
<dbReference type="InterPro" id="IPR042099">
    <property type="entry name" value="ANL_N_sf"/>
</dbReference>
<dbReference type="Gene3D" id="3.30.300.30">
    <property type="match status" value="1"/>
</dbReference>
<evidence type="ECO:0000259" key="4">
    <source>
        <dbReference type="Pfam" id="PF16177"/>
    </source>
</evidence>
<dbReference type="GO" id="GO:0050218">
    <property type="term" value="F:propionate-CoA ligase activity"/>
    <property type="evidence" value="ECO:0007669"/>
    <property type="project" value="TreeGrafter"/>
</dbReference>
<dbReference type="GO" id="GO:0070013">
    <property type="term" value="C:intracellular organelle lumen"/>
    <property type="evidence" value="ECO:0007669"/>
    <property type="project" value="UniProtKB-ARBA"/>
</dbReference>
<comment type="caution">
    <text evidence="5">The sequence shown here is derived from an EMBL/GenBank/DDBJ whole genome shotgun (WGS) entry which is preliminary data.</text>
</comment>
<evidence type="ECO:0000259" key="2">
    <source>
        <dbReference type="Pfam" id="PF00501"/>
    </source>
</evidence>
<dbReference type="Gene3D" id="3.40.50.12780">
    <property type="entry name" value="N-terminal domain of ligase-like"/>
    <property type="match status" value="1"/>
</dbReference>
<evidence type="ECO:0000313" key="5">
    <source>
        <dbReference type="EMBL" id="OPX55373.1"/>
    </source>
</evidence>
<feature type="domain" description="AMP-dependent synthetase/ligase" evidence="2">
    <location>
        <begin position="65"/>
        <end position="444"/>
    </location>
</feature>
<dbReference type="Pfam" id="PF16177">
    <property type="entry name" value="ACAS_N"/>
    <property type="match status" value="1"/>
</dbReference>
<dbReference type="InterPro" id="IPR000873">
    <property type="entry name" value="AMP-dep_synth/lig_dom"/>
</dbReference>
<proteinExistence type="inferred from homology"/>
<dbReference type="InterPro" id="IPR020845">
    <property type="entry name" value="AMP-binding_CS"/>
</dbReference>
<reference evidence="5 6" key="1">
    <citation type="submission" date="2017-01" db="EMBL/GenBank/DDBJ databases">
        <title>Genome Sequencing of a Marine Spirillum, Oceanospirillum multiglobuliferum ATCC 33336, from Japan.</title>
        <authorList>
            <person name="Carney J.G."/>
            <person name="Trachtenberg A.M."/>
            <person name="Rheaume B.A."/>
            <person name="Linnane J.D."/>
            <person name="Pitts N.L."/>
            <person name="Mykles D.L."/>
            <person name="Maclea K.S."/>
        </authorList>
    </citation>
    <scope>NUCLEOTIDE SEQUENCE [LARGE SCALE GENOMIC DNA]</scope>
    <source>
        <strain evidence="5 6">ATCC 33336</strain>
    </source>
</reference>
<dbReference type="FunFam" id="3.30.300.30:FF:000017">
    <property type="entry name" value="Acyl-CoA synthetase short-chain family member 3"/>
    <property type="match status" value="1"/>
</dbReference>